<accession>A0A8S1NL04</accession>
<keyword evidence="1" id="KW-0472">Membrane</keyword>
<organism evidence="2 3">
    <name type="scientific">Paramecium primaurelia</name>
    <dbReference type="NCBI Taxonomy" id="5886"/>
    <lineage>
        <taxon>Eukaryota</taxon>
        <taxon>Sar</taxon>
        <taxon>Alveolata</taxon>
        <taxon>Ciliophora</taxon>
        <taxon>Intramacronucleata</taxon>
        <taxon>Oligohymenophorea</taxon>
        <taxon>Peniculida</taxon>
        <taxon>Parameciidae</taxon>
        <taxon>Paramecium</taxon>
    </lineage>
</organism>
<keyword evidence="1" id="KW-0812">Transmembrane</keyword>
<evidence type="ECO:0000313" key="3">
    <source>
        <dbReference type="Proteomes" id="UP000688137"/>
    </source>
</evidence>
<evidence type="ECO:0000313" key="2">
    <source>
        <dbReference type="EMBL" id="CAD8092822.1"/>
    </source>
</evidence>
<proteinExistence type="predicted"/>
<reference evidence="2" key="1">
    <citation type="submission" date="2021-01" db="EMBL/GenBank/DDBJ databases">
        <authorList>
            <consortium name="Genoscope - CEA"/>
            <person name="William W."/>
        </authorList>
    </citation>
    <scope>NUCLEOTIDE SEQUENCE</scope>
</reference>
<feature type="transmembrane region" description="Helical" evidence="1">
    <location>
        <begin position="112"/>
        <end position="133"/>
    </location>
</feature>
<dbReference type="AlphaFoldDB" id="A0A8S1NL04"/>
<keyword evidence="1" id="KW-1133">Transmembrane helix</keyword>
<dbReference type="EMBL" id="CAJJDM010000094">
    <property type="protein sequence ID" value="CAD8092822.1"/>
    <property type="molecule type" value="Genomic_DNA"/>
</dbReference>
<keyword evidence="3" id="KW-1185">Reference proteome</keyword>
<name>A0A8S1NL04_PARPR</name>
<dbReference type="Proteomes" id="UP000688137">
    <property type="component" value="Unassembled WGS sequence"/>
</dbReference>
<evidence type="ECO:0008006" key="4">
    <source>
        <dbReference type="Google" id="ProtNLM"/>
    </source>
</evidence>
<comment type="caution">
    <text evidence="2">The sequence shown here is derived from an EMBL/GenBank/DDBJ whole genome shotgun (WGS) entry which is preliminary data.</text>
</comment>
<gene>
    <name evidence="2" type="ORF">PPRIM_AZ9-3.1.T0910145</name>
</gene>
<evidence type="ECO:0000256" key="1">
    <source>
        <dbReference type="SAM" id="Phobius"/>
    </source>
</evidence>
<protein>
    <recommendedName>
        <fullName evidence="4">Transmembrane protein</fullName>
    </recommendedName>
</protein>
<sequence>MYQILSKLFCLFKVKSILNSCKIITFPQKGQFVQNYKQLNKHEDFIINFDVYIERGGIKQSFFHLKIRQVNIKNELFLKCIVTIFILIKKQSSNVEFKVQKVVFQSFYRLVYVLIDILNNFLQNSLVLSLIILKKFLQNMRLEYRY</sequence>